<comment type="caution">
    <text evidence="3">The sequence shown here is derived from an EMBL/GenBank/DDBJ whole genome shotgun (WGS) entry which is preliminary data.</text>
</comment>
<dbReference type="PANTHER" id="PTHR30006">
    <property type="entry name" value="THIAMINE-BINDING PERIPLASMIC PROTEIN-RELATED"/>
    <property type="match status" value="1"/>
</dbReference>
<reference evidence="3 4" key="1">
    <citation type="submission" date="2019-08" db="EMBL/GenBank/DDBJ databases">
        <title>In-depth cultivation of the pig gut microbiome towards novel bacterial diversity and tailored functional studies.</title>
        <authorList>
            <person name="Wylensek D."/>
            <person name="Hitch T.C.A."/>
            <person name="Clavel T."/>
        </authorList>
    </citation>
    <scope>NUCLEOTIDE SEQUENCE [LARGE SCALE GENOMIC DNA]</scope>
    <source>
        <strain evidence="3 4">WCA-380-WT-2B</strain>
    </source>
</reference>
<evidence type="ECO:0000313" key="4">
    <source>
        <dbReference type="Proteomes" id="UP000441925"/>
    </source>
</evidence>
<keyword evidence="4" id="KW-1185">Reference proteome</keyword>
<accession>A0A6N7VVL3</accession>
<dbReference type="Pfam" id="PF13416">
    <property type="entry name" value="SBP_bac_8"/>
    <property type="match status" value="1"/>
</dbReference>
<sequence length="364" mass="41211">MKLKKIVGMGILVLSLVFVGCSSNNDTANKASNTKNEDSQNLKNVGKDTIIVYSNAVSDGRGDYFKEKAKEAGFDVEMVDLGGTDLVNRLLAEKNAPVADIVFGLNEMNFKKLAKEDMFEPYKPNWLDQVMDGININEEGLYSPMDMARVFPIYNKEFVKEEDIPNDWSDFYNNEKYKGLYKVQNGLGGATDTAAMYIHLINYKDESKDMGVKEEAWDKLSKWFKNGYQTPEGEDWIQNFVDGKVPYAYTYMAKPSEIEKEYGVKIGIINPKSGVIQTVEQIGIIKDGEDNKKEKEFVDWIGSTDVMAGFAEGYNQMPVNKKAQESAPEGLKRVMEETTPAEIDFDFVGKYIDQWVEYVELNIL</sequence>
<dbReference type="GO" id="GO:0015888">
    <property type="term" value="P:thiamine transport"/>
    <property type="evidence" value="ECO:0007669"/>
    <property type="project" value="TreeGrafter"/>
</dbReference>
<dbReference type="InterPro" id="IPR006059">
    <property type="entry name" value="SBP"/>
</dbReference>
<dbReference type="Proteomes" id="UP000441925">
    <property type="component" value="Unassembled WGS sequence"/>
</dbReference>
<evidence type="ECO:0000313" key="3">
    <source>
        <dbReference type="EMBL" id="MSS77729.1"/>
    </source>
</evidence>
<dbReference type="PANTHER" id="PTHR30006:SF2">
    <property type="entry name" value="ABC TRANSPORTER SUBSTRATE-BINDING PROTEIN"/>
    <property type="match status" value="1"/>
</dbReference>
<proteinExistence type="predicted"/>
<dbReference type="SUPFAM" id="SSF53850">
    <property type="entry name" value="Periplasmic binding protein-like II"/>
    <property type="match status" value="1"/>
</dbReference>
<dbReference type="GO" id="GO:0030976">
    <property type="term" value="F:thiamine pyrophosphate binding"/>
    <property type="evidence" value="ECO:0007669"/>
    <property type="project" value="TreeGrafter"/>
</dbReference>
<dbReference type="GO" id="GO:0030288">
    <property type="term" value="C:outer membrane-bounded periplasmic space"/>
    <property type="evidence" value="ECO:0007669"/>
    <property type="project" value="TreeGrafter"/>
</dbReference>
<dbReference type="PROSITE" id="PS51257">
    <property type="entry name" value="PROKAR_LIPOPROTEIN"/>
    <property type="match status" value="1"/>
</dbReference>
<dbReference type="AlphaFoldDB" id="A0A6N7VVL3"/>
<organism evidence="3 4">
    <name type="scientific">Anaerococcus porci</name>
    <dbReference type="NCBI Taxonomy" id="2652269"/>
    <lineage>
        <taxon>Bacteria</taxon>
        <taxon>Bacillati</taxon>
        <taxon>Bacillota</taxon>
        <taxon>Tissierellia</taxon>
        <taxon>Tissierellales</taxon>
        <taxon>Peptoniphilaceae</taxon>
        <taxon>Anaerococcus</taxon>
    </lineage>
</organism>
<gene>
    <name evidence="3" type="ORF">FYJ26_04775</name>
</gene>
<keyword evidence="1 2" id="KW-0732">Signal</keyword>
<dbReference type="EMBL" id="VULQ01000004">
    <property type="protein sequence ID" value="MSS77729.1"/>
    <property type="molecule type" value="Genomic_DNA"/>
</dbReference>
<evidence type="ECO:0000256" key="2">
    <source>
        <dbReference type="SAM" id="SignalP"/>
    </source>
</evidence>
<feature type="signal peptide" evidence="2">
    <location>
        <begin position="1"/>
        <end position="24"/>
    </location>
</feature>
<evidence type="ECO:0000256" key="1">
    <source>
        <dbReference type="ARBA" id="ARBA00022729"/>
    </source>
</evidence>
<dbReference type="RefSeq" id="WP_154540168.1">
    <property type="nucleotide sequence ID" value="NZ_VULQ01000004.1"/>
</dbReference>
<feature type="chain" id="PRO_5039246772" evidence="2">
    <location>
        <begin position="25"/>
        <end position="364"/>
    </location>
</feature>
<protein>
    <submittedName>
        <fullName evidence="3">Extracellular solute-binding protein</fullName>
    </submittedName>
</protein>
<dbReference type="Gene3D" id="3.40.190.10">
    <property type="entry name" value="Periplasmic binding protein-like II"/>
    <property type="match status" value="2"/>
</dbReference>
<dbReference type="GO" id="GO:0030975">
    <property type="term" value="F:thiamine binding"/>
    <property type="evidence" value="ECO:0007669"/>
    <property type="project" value="TreeGrafter"/>
</dbReference>
<name>A0A6N7VVL3_9FIRM</name>